<organism evidence="2 3">
    <name type="scientific">Naumovozyma castellii</name>
    <name type="common">Yeast</name>
    <name type="synonym">Saccharomyces castellii</name>
    <dbReference type="NCBI Taxonomy" id="27288"/>
    <lineage>
        <taxon>Eukaryota</taxon>
        <taxon>Fungi</taxon>
        <taxon>Dikarya</taxon>
        <taxon>Ascomycota</taxon>
        <taxon>Saccharomycotina</taxon>
        <taxon>Saccharomycetes</taxon>
        <taxon>Saccharomycetales</taxon>
        <taxon>Saccharomycetaceae</taxon>
        <taxon>Naumovozyma</taxon>
    </lineage>
</organism>
<dbReference type="OMA" id="RNKFIGW"/>
<reference evidence="2 3" key="1">
    <citation type="journal article" date="2011" name="Proc. Natl. Acad. Sci. U.S.A.">
        <title>Evolutionary erosion of yeast sex chromosomes by mating-type switching accidents.</title>
        <authorList>
            <person name="Gordon J.L."/>
            <person name="Armisen D."/>
            <person name="Proux-Wera E."/>
            <person name="Oheigeartaigh S.S."/>
            <person name="Byrne K.P."/>
            <person name="Wolfe K.H."/>
        </authorList>
    </citation>
    <scope>NUCLEOTIDE SEQUENCE [LARGE SCALE GENOMIC DNA]</scope>
    <source>
        <strain evidence="3">ATCC 76901 / BCRC 22586 / CBS 4309 / NBRC 1992 / NRRL Y-12630</strain>
    </source>
</reference>
<protein>
    <submittedName>
        <fullName evidence="2">Uncharacterized protein</fullName>
    </submittedName>
</protein>
<dbReference type="EMBL" id="HE576752">
    <property type="protein sequence ID" value="CCC67668.1"/>
    <property type="molecule type" value="Genomic_DNA"/>
</dbReference>
<accession>G0V870</accession>
<keyword evidence="1" id="KW-0812">Transmembrane</keyword>
<evidence type="ECO:0000256" key="1">
    <source>
        <dbReference type="SAM" id="Phobius"/>
    </source>
</evidence>
<dbReference type="PANTHER" id="PTHR28038:SF1">
    <property type="entry name" value="ADL329WP"/>
    <property type="match status" value="1"/>
</dbReference>
<evidence type="ECO:0000313" key="3">
    <source>
        <dbReference type="Proteomes" id="UP000001640"/>
    </source>
</evidence>
<gene>
    <name evidence="2" type="primary">NCAS0A11100</name>
    <name evidence="2" type="ordered locus">NCAS_0A11100</name>
</gene>
<keyword evidence="1" id="KW-0472">Membrane</keyword>
<keyword evidence="1" id="KW-1133">Transmembrane helix</keyword>
<dbReference type="RefSeq" id="XP_003674049.1">
    <property type="nucleotide sequence ID" value="XM_003674001.1"/>
</dbReference>
<proteinExistence type="predicted"/>
<name>G0V870_NAUCA</name>
<dbReference type="InParanoid" id="G0V870"/>
<evidence type="ECO:0000313" key="2">
    <source>
        <dbReference type="EMBL" id="CCC67668.1"/>
    </source>
</evidence>
<keyword evidence="3" id="KW-1185">Reference proteome</keyword>
<reference key="2">
    <citation type="submission" date="2011-08" db="EMBL/GenBank/DDBJ databases">
        <title>Genome sequence of Naumovozyma castellii.</title>
        <authorList>
            <person name="Gordon J.L."/>
            <person name="Armisen D."/>
            <person name="Proux-Wera E."/>
            <person name="OhEigeartaigh S.S."/>
            <person name="Byrne K.P."/>
            <person name="Wolfe K.H."/>
        </authorList>
    </citation>
    <scope>NUCLEOTIDE SEQUENCE</scope>
    <source>
        <strain>Type strain:CBS 4309</strain>
    </source>
</reference>
<dbReference type="AlphaFoldDB" id="G0V870"/>
<dbReference type="STRING" id="1064592.G0V870"/>
<sequence>MGLNNVKRPDLCARASRAIPPKGLYSTLPSMSGIVNQSMPMAAIFLRNRFVAWFAVIQSVHYYLNTDEDEANAKDGKQSSSIEQTPIIKVAMAMVGLIVCYMNLVFPVVNQMPQPPSDEIPITEEK</sequence>
<dbReference type="KEGG" id="ncs:NCAS_0A11100"/>
<dbReference type="FunCoup" id="G0V870">
    <property type="interactions" value="37"/>
</dbReference>
<dbReference type="OrthoDB" id="284718at2759"/>
<dbReference type="HOGENOM" id="CLU_129456_1_0_1"/>
<dbReference type="PANTHER" id="PTHR28038">
    <property type="entry name" value="ADL329WP"/>
    <property type="match status" value="1"/>
</dbReference>
<feature type="transmembrane region" description="Helical" evidence="1">
    <location>
        <begin position="87"/>
        <end position="109"/>
    </location>
</feature>
<dbReference type="eggNOG" id="ENOG502S6JB">
    <property type="taxonomic scope" value="Eukaryota"/>
</dbReference>
<dbReference type="GeneID" id="96901147"/>
<dbReference type="Proteomes" id="UP000001640">
    <property type="component" value="Chromosome 1"/>
</dbReference>